<name>A0A388TA06_TERA1</name>
<organism evidence="1 2">
    <name type="scientific">Termititenax aidoneus</name>
    <dbReference type="NCBI Taxonomy" id="2218524"/>
    <lineage>
        <taxon>Bacteria</taxon>
        <taxon>Bacillati</taxon>
        <taxon>Candidatus Margulisiibacteriota</taxon>
        <taxon>Candidatus Termititenacia</taxon>
        <taxon>Candidatus Termititenacales</taxon>
        <taxon>Candidatus Termititenacaceae</taxon>
        <taxon>Candidatus Termititenax</taxon>
    </lineage>
</organism>
<comment type="caution">
    <text evidence="1">The sequence shown here is derived from an EMBL/GenBank/DDBJ whole genome shotgun (WGS) entry which is preliminary data.</text>
</comment>
<dbReference type="AlphaFoldDB" id="A0A388TA06"/>
<evidence type="ECO:0000313" key="2">
    <source>
        <dbReference type="Proteomes" id="UP000269352"/>
    </source>
</evidence>
<dbReference type="Gene3D" id="3.40.630.30">
    <property type="match status" value="1"/>
</dbReference>
<dbReference type="EMBL" id="BGZN01000012">
    <property type="protein sequence ID" value="GBR73483.1"/>
    <property type="molecule type" value="Genomic_DNA"/>
</dbReference>
<accession>A0A388TA06</accession>
<keyword evidence="2" id="KW-1185">Reference proteome</keyword>
<sequence length="58" mass="6844">MSFDLLDYPWKQLEASDKYSFDCGDPDLNEFFVKDAIPHKKQLIGVTYFFIKTKIHAQ</sequence>
<dbReference type="Proteomes" id="UP000269352">
    <property type="component" value="Unassembled WGS sequence"/>
</dbReference>
<evidence type="ECO:0000313" key="1">
    <source>
        <dbReference type="EMBL" id="GBR73483.1"/>
    </source>
</evidence>
<protein>
    <submittedName>
        <fullName evidence="1">Uncharacterized protein</fullName>
    </submittedName>
</protein>
<reference evidence="1 2" key="1">
    <citation type="journal article" date="2019" name="ISME J.">
        <title>Genome analyses of uncultured TG2/ZB3 bacteria in 'Margulisbacteria' specifically attached to ectosymbiotic spirochetes of protists in the termite gut.</title>
        <authorList>
            <person name="Utami Y.D."/>
            <person name="Kuwahara H."/>
            <person name="Igai K."/>
            <person name="Murakami T."/>
            <person name="Sugaya K."/>
            <person name="Morikawa T."/>
            <person name="Nagura Y."/>
            <person name="Yuki M."/>
            <person name="Deevong P."/>
            <person name="Inoue T."/>
            <person name="Kihara K."/>
            <person name="Lo N."/>
            <person name="Yamada A."/>
            <person name="Ohkuma M."/>
            <person name="Hongoh Y."/>
        </authorList>
    </citation>
    <scope>NUCLEOTIDE SEQUENCE [LARGE SCALE GENOMIC DNA]</scope>
    <source>
        <strain evidence="1">NkOx7-01</strain>
    </source>
</reference>
<gene>
    <name evidence="1" type="ORF">NO1_0858</name>
</gene>
<proteinExistence type="predicted"/>